<dbReference type="RefSeq" id="WP_172345265.1">
    <property type="nucleotide sequence ID" value="NZ_CASYYZ010000147.1"/>
</dbReference>
<evidence type="ECO:0000256" key="1">
    <source>
        <dbReference type="ARBA" id="ARBA00022692"/>
    </source>
</evidence>
<feature type="transmembrane region" description="Helical" evidence="4">
    <location>
        <begin position="17"/>
        <end position="35"/>
    </location>
</feature>
<dbReference type="PANTHER" id="PTHR23531:SF1">
    <property type="entry name" value="QUINOLENE RESISTANCE PROTEIN NORA"/>
    <property type="match status" value="1"/>
</dbReference>
<keyword evidence="6" id="KW-1185">Reference proteome</keyword>
<keyword evidence="1 4" id="KW-0812">Transmembrane</keyword>
<keyword evidence="2 4" id="KW-1133">Transmembrane helix</keyword>
<name>A0ABX2B2U8_9BACT</name>
<dbReference type="SUPFAM" id="SSF103473">
    <property type="entry name" value="MFS general substrate transporter"/>
    <property type="match status" value="1"/>
</dbReference>
<comment type="caution">
    <text evidence="5">The sequence shown here is derived from an EMBL/GenBank/DDBJ whole genome shotgun (WGS) entry which is preliminary data.</text>
</comment>
<dbReference type="PANTHER" id="PTHR23531">
    <property type="entry name" value="QUINOLENE RESISTANCE PROTEIN NORA"/>
    <property type="match status" value="1"/>
</dbReference>
<keyword evidence="3 4" id="KW-0472">Membrane</keyword>
<feature type="transmembrane region" description="Helical" evidence="4">
    <location>
        <begin position="368"/>
        <end position="389"/>
    </location>
</feature>
<dbReference type="Gene3D" id="1.20.1250.20">
    <property type="entry name" value="MFS general substrate transporter like domains"/>
    <property type="match status" value="1"/>
</dbReference>
<feature type="transmembrane region" description="Helical" evidence="4">
    <location>
        <begin position="338"/>
        <end position="356"/>
    </location>
</feature>
<feature type="transmembrane region" description="Helical" evidence="4">
    <location>
        <begin position="55"/>
        <end position="75"/>
    </location>
</feature>
<feature type="transmembrane region" description="Helical" evidence="4">
    <location>
        <begin position="248"/>
        <end position="269"/>
    </location>
</feature>
<dbReference type="InterPro" id="IPR052714">
    <property type="entry name" value="MFS_Exporter"/>
</dbReference>
<evidence type="ECO:0000256" key="4">
    <source>
        <dbReference type="SAM" id="Phobius"/>
    </source>
</evidence>
<feature type="transmembrane region" description="Helical" evidence="4">
    <location>
        <begin position="121"/>
        <end position="140"/>
    </location>
</feature>
<evidence type="ECO:0000256" key="2">
    <source>
        <dbReference type="ARBA" id="ARBA00022989"/>
    </source>
</evidence>
<sequence length="394" mass="43935">MYTQNTPVHVSLWHKDFWLLALSNMFLSFSVYMFIPVLPLWCGQLPSGEAWCTAVLMGVYGLGLFSLLPFSSYIIQRYRRNNVCLTAIVLMAVSMAAMFYLQDTATMSRDAIFCMSAVLRFMLGAMFGLAHTVLTSTLIIDKCESFLRTEANHAAAWFFRFSLSLGPLTAVILYSMLGYGTVLLTSVACCLLAILLIRLVDFPFKAPEENMRLVSLDRFFLPQGVRLFFNQMLITAAVGLLLSMEHTAFFYGALMVGFFMALLAQKFVFVNAELRSEILTGLLLIGCAILILLCRDGGVAFRIVPVLMGLGTGLIGSRFLLFFLKLGNHCQRGTSQSTFFLSWESGLAVGLTLGYFPGLDSNGTRLCISLVVIAVAFVMYQFSTHSWYVKHKNR</sequence>
<feature type="transmembrane region" description="Helical" evidence="4">
    <location>
        <begin position="276"/>
        <end position="293"/>
    </location>
</feature>
<evidence type="ECO:0000313" key="5">
    <source>
        <dbReference type="EMBL" id="NPE25797.1"/>
    </source>
</evidence>
<evidence type="ECO:0000256" key="3">
    <source>
        <dbReference type="ARBA" id="ARBA00023136"/>
    </source>
</evidence>
<dbReference type="EMBL" id="JABKKJ010000018">
    <property type="protein sequence ID" value="NPE25797.1"/>
    <property type="molecule type" value="Genomic_DNA"/>
</dbReference>
<feature type="transmembrane region" description="Helical" evidence="4">
    <location>
        <begin position="82"/>
        <end position="101"/>
    </location>
</feature>
<dbReference type="InterPro" id="IPR011701">
    <property type="entry name" value="MFS"/>
</dbReference>
<proteinExistence type="predicted"/>
<dbReference type="Proteomes" id="UP000820977">
    <property type="component" value="Unassembled WGS sequence"/>
</dbReference>
<feature type="transmembrane region" description="Helical" evidence="4">
    <location>
        <begin position="299"/>
        <end position="326"/>
    </location>
</feature>
<evidence type="ECO:0000313" key="6">
    <source>
        <dbReference type="Proteomes" id="UP000820977"/>
    </source>
</evidence>
<dbReference type="InterPro" id="IPR036259">
    <property type="entry name" value="MFS_trans_sf"/>
</dbReference>
<feature type="transmembrane region" description="Helical" evidence="4">
    <location>
        <begin position="183"/>
        <end position="204"/>
    </location>
</feature>
<reference evidence="5 6" key="1">
    <citation type="submission" date="2020-05" db="EMBL/GenBank/DDBJ databases">
        <title>Distinct polysaccharide utilization as determinants for interspecies competition between intestinal Prevotella spp.</title>
        <authorList>
            <person name="Galvez E.J.C."/>
            <person name="Iljazovic A."/>
            <person name="Strowig T."/>
        </authorList>
    </citation>
    <scope>NUCLEOTIDE SEQUENCE [LARGE SCALE GENOMIC DNA]</scope>
    <source>
        <strain evidence="5 6">PCHR</strain>
    </source>
</reference>
<feature type="transmembrane region" description="Helical" evidence="4">
    <location>
        <begin position="225"/>
        <end position="242"/>
    </location>
</feature>
<accession>A0ABX2B2U8</accession>
<gene>
    <name evidence="5" type="ORF">HPS54_09765</name>
</gene>
<organism evidence="5 6">
    <name type="scientific">Xylanibacter caecicola</name>
    <dbReference type="NCBI Taxonomy" id="2736294"/>
    <lineage>
        <taxon>Bacteria</taxon>
        <taxon>Pseudomonadati</taxon>
        <taxon>Bacteroidota</taxon>
        <taxon>Bacteroidia</taxon>
        <taxon>Bacteroidales</taxon>
        <taxon>Prevotellaceae</taxon>
        <taxon>Xylanibacter</taxon>
    </lineage>
</organism>
<protein>
    <submittedName>
        <fullName evidence="5">MFS transporter</fullName>
    </submittedName>
</protein>
<dbReference type="Pfam" id="PF07690">
    <property type="entry name" value="MFS_1"/>
    <property type="match status" value="1"/>
</dbReference>